<dbReference type="Proteomes" id="UP000809273">
    <property type="component" value="Unassembled WGS sequence"/>
</dbReference>
<protein>
    <submittedName>
        <fullName evidence="1">Uncharacterized protein</fullName>
    </submittedName>
</protein>
<evidence type="ECO:0000313" key="1">
    <source>
        <dbReference type="EMBL" id="MBN1574823.1"/>
    </source>
</evidence>
<dbReference type="EMBL" id="JAFGIX010000090">
    <property type="protein sequence ID" value="MBN1574823.1"/>
    <property type="molecule type" value="Genomic_DNA"/>
</dbReference>
<name>A0A9D8KIE8_9DELT</name>
<organism evidence="1 2">
    <name type="scientific">Candidatus Zymogenus saltonus</name>
    <dbReference type="NCBI Taxonomy" id="2844893"/>
    <lineage>
        <taxon>Bacteria</taxon>
        <taxon>Deltaproteobacteria</taxon>
        <taxon>Candidatus Zymogenia</taxon>
        <taxon>Candidatus Zymogeniales</taxon>
        <taxon>Candidatus Zymogenaceae</taxon>
        <taxon>Candidatus Zymogenus</taxon>
    </lineage>
</organism>
<reference evidence="1" key="1">
    <citation type="journal article" date="2021" name="Environ. Microbiol.">
        <title>Genomic characterization of three novel Desulfobacterota classes expand the metabolic and phylogenetic diversity of the phylum.</title>
        <authorList>
            <person name="Murphy C.L."/>
            <person name="Biggerstaff J."/>
            <person name="Eichhorn A."/>
            <person name="Ewing E."/>
            <person name="Shahan R."/>
            <person name="Soriano D."/>
            <person name="Stewart S."/>
            <person name="VanMol K."/>
            <person name="Walker R."/>
            <person name="Walters P."/>
            <person name="Elshahed M.S."/>
            <person name="Youssef N.H."/>
        </authorList>
    </citation>
    <scope>NUCLEOTIDE SEQUENCE</scope>
    <source>
        <strain evidence="1">Zod_Metabat.24</strain>
    </source>
</reference>
<dbReference type="AlphaFoldDB" id="A0A9D8KIE8"/>
<accession>A0A9D8KIE8</accession>
<gene>
    <name evidence="1" type="ORF">JW984_16625</name>
</gene>
<reference evidence="1" key="2">
    <citation type="submission" date="2021-01" db="EMBL/GenBank/DDBJ databases">
        <authorList>
            <person name="Hahn C.R."/>
            <person name="Youssef N.H."/>
            <person name="Elshahed M."/>
        </authorList>
    </citation>
    <scope>NUCLEOTIDE SEQUENCE</scope>
    <source>
        <strain evidence="1">Zod_Metabat.24</strain>
    </source>
</reference>
<sequence>MIKYLLQEMEKSPNPLFTKRELLAISIEGFKDFTERKILNYCRPSETEMENLRLPRCQHGCQLTVIQHDGAFEAVCLDHPEEDPILIERENLNRYILSTDMLLTQLRSANMINGDLHRISGGFFNIGHKFYNESRVGFIFIPNIGNGELVKLKGLKHLCDEDDVIIVFTPASGIEDVSLKNILRHEKIVQVSLYEYINTKTFELPIEKFVSGLLKPKAKEERLIVELSGEQRLDYEKFDYLCYDKVHILGTIPMKWNNLITINENKINIGDYLFILFLRFVVELKKGNGGWLNIYDLESEGIITDSMRYQIYSNLRTTVQGSLIERNGQKFIQSDGSKHYRISTHPDLITYNKKKLLLHQDKKIKDIIMELL</sequence>
<evidence type="ECO:0000313" key="2">
    <source>
        <dbReference type="Proteomes" id="UP000809273"/>
    </source>
</evidence>
<proteinExistence type="predicted"/>
<comment type="caution">
    <text evidence="1">The sequence shown here is derived from an EMBL/GenBank/DDBJ whole genome shotgun (WGS) entry which is preliminary data.</text>
</comment>